<dbReference type="EMBL" id="FQVL01000018">
    <property type="protein sequence ID" value="SHF37251.1"/>
    <property type="molecule type" value="Genomic_DNA"/>
</dbReference>
<feature type="active site" evidence="1">
    <location>
        <position position="311"/>
    </location>
</feature>
<feature type="domain" description="AB hydrolase-1" evidence="2">
    <location>
        <begin position="60"/>
        <end position="149"/>
    </location>
</feature>
<dbReference type="RefSeq" id="WP_073157997.1">
    <property type="nucleotide sequence ID" value="NZ_FQVL01000018.1"/>
</dbReference>
<organism evidence="3 4">
    <name type="scientific">Seinonella peptonophila</name>
    <dbReference type="NCBI Taxonomy" id="112248"/>
    <lineage>
        <taxon>Bacteria</taxon>
        <taxon>Bacillati</taxon>
        <taxon>Bacillota</taxon>
        <taxon>Bacilli</taxon>
        <taxon>Bacillales</taxon>
        <taxon>Thermoactinomycetaceae</taxon>
        <taxon>Seinonella</taxon>
    </lineage>
</organism>
<evidence type="ECO:0000313" key="4">
    <source>
        <dbReference type="Proteomes" id="UP000184476"/>
    </source>
</evidence>
<evidence type="ECO:0000256" key="1">
    <source>
        <dbReference type="PIRSR" id="PIRSR000443-1"/>
    </source>
</evidence>
<sequence>MDYEIYDLGDVTFQSGVTLPSAFLAYKTYGRLNEQKDNVIVYPTAFGDQHVQNEWLIGNGMALDPQKYFIIVPNLLGNGLSSSPSNTPPPFDRTHFPQVTIYDNVKLQHRLVTEKFGIQKIALVVGWSMGGIQSFQWGASYPDMVERIAPFCGGAKTWQQTYIVLEGMKAPLMSAVGFDSSKLNQLTFADMRAVGRVYAGWGLSQAFYREELYRELGYDSLTDFVAGVWEDSFMKMDPHNFLTMLWTGQFADISANPAYNGDFVEALKSIKAFAYIMPGSTDLFCTADDNEYESKLIPNAVFNPIKSIWGHFAGRGINGADNKFIDDNLKRLLALSTNERI</sequence>
<dbReference type="Pfam" id="PF00561">
    <property type="entry name" value="Abhydrolase_1"/>
    <property type="match status" value="1"/>
</dbReference>
<dbReference type="PANTHER" id="PTHR32268">
    <property type="entry name" value="HOMOSERINE O-ACETYLTRANSFERASE"/>
    <property type="match status" value="1"/>
</dbReference>
<keyword evidence="4" id="KW-1185">Reference proteome</keyword>
<dbReference type="PANTHER" id="PTHR32268:SF15">
    <property type="entry name" value="HOMOSERINE ACETYLTRANSFERASE FAMILY PROTEIN (AFU_ORTHOLOGUE AFUA_1G15350)"/>
    <property type="match status" value="1"/>
</dbReference>
<proteinExistence type="predicted"/>
<dbReference type="OrthoDB" id="9800754at2"/>
<dbReference type="AlphaFoldDB" id="A0A1M5B3V9"/>
<evidence type="ECO:0000259" key="2">
    <source>
        <dbReference type="Pfam" id="PF00561"/>
    </source>
</evidence>
<dbReference type="STRING" id="112248.SAMN05444392_11814"/>
<dbReference type="InterPro" id="IPR000073">
    <property type="entry name" value="AB_hydrolase_1"/>
</dbReference>
<dbReference type="GO" id="GO:0016747">
    <property type="term" value="F:acyltransferase activity, transferring groups other than amino-acyl groups"/>
    <property type="evidence" value="ECO:0007669"/>
    <property type="project" value="InterPro"/>
</dbReference>
<accession>A0A1M5B3V9</accession>
<dbReference type="Proteomes" id="UP000184476">
    <property type="component" value="Unassembled WGS sequence"/>
</dbReference>
<gene>
    <name evidence="3" type="ORF">SAMN05444392_11814</name>
</gene>
<dbReference type="PIRSF" id="PIRSF000443">
    <property type="entry name" value="Homoser_Ac_trans"/>
    <property type="match status" value="1"/>
</dbReference>
<feature type="active site" evidence="1">
    <location>
        <position position="282"/>
    </location>
</feature>
<dbReference type="NCBIfam" id="NF005757">
    <property type="entry name" value="PRK07581.1"/>
    <property type="match status" value="1"/>
</dbReference>
<dbReference type="InterPro" id="IPR029058">
    <property type="entry name" value="AB_hydrolase_fold"/>
</dbReference>
<name>A0A1M5B3V9_9BACL</name>
<feature type="active site" description="Nucleophile" evidence="1">
    <location>
        <position position="128"/>
    </location>
</feature>
<dbReference type="InterPro" id="IPR008220">
    <property type="entry name" value="HAT_MetX-like"/>
</dbReference>
<evidence type="ECO:0000313" key="3">
    <source>
        <dbReference type="EMBL" id="SHF37251.1"/>
    </source>
</evidence>
<dbReference type="SUPFAM" id="SSF53474">
    <property type="entry name" value="alpha/beta-Hydrolases"/>
    <property type="match status" value="1"/>
</dbReference>
<keyword evidence="3" id="KW-0808">Transferase</keyword>
<reference evidence="3 4" key="1">
    <citation type="submission" date="2016-11" db="EMBL/GenBank/DDBJ databases">
        <authorList>
            <person name="Jaros S."/>
            <person name="Januszkiewicz K."/>
            <person name="Wedrychowicz H."/>
        </authorList>
    </citation>
    <scope>NUCLEOTIDE SEQUENCE [LARGE SCALE GENOMIC DNA]</scope>
    <source>
        <strain evidence="3 4">DSM 44666</strain>
    </source>
</reference>
<protein>
    <submittedName>
        <fullName evidence="3">Homoserine O-acetyltransferase</fullName>
    </submittedName>
</protein>
<dbReference type="Gene3D" id="3.40.50.1820">
    <property type="entry name" value="alpha/beta hydrolase"/>
    <property type="match status" value="1"/>
</dbReference>